<feature type="signal peptide" evidence="2">
    <location>
        <begin position="1"/>
        <end position="26"/>
    </location>
</feature>
<feature type="chain" id="PRO_5004671426" description="Myosin heavy chain" evidence="2">
    <location>
        <begin position="27"/>
        <end position="725"/>
    </location>
</feature>
<dbReference type="GeneID" id="25269449"/>
<dbReference type="EMBL" id="HG671150">
    <property type="protein sequence ID" value="CDI80169.1"/>
    <property type="molecule type" value="Genomic_DNA"/>
</dbReference>
<organism evidence="3 4">
    <name type="scientific">Eimeria acervulina</name>
    <name type="common">Coccidian parasite</name>
    <dbReference type="NCBI Taxonomy" id="5801"/>
    <lineage>
        <taxon>Eukaryota</taxon>
        <taxon>Sar</taxon>
        <taxon>Alveolata</taxon>
        <taxon>Apicomplexa</taxon>
        <taxon>Conoidasida</taxon>
        <taxon>Coccidia</taxon>
        <taxon>Eucoccidiorida</taxon>
        <taxon>Eimeriorina</taxon>
        <taxon>Eimeriidae</taxon>
        <taxon>Eimeria</taxon>
    </lineage>
</organism>
<dbReference type="RefSeq" id="XP_013249818.1">
    <property type="nucleotide sequence ID" value="XM_013394364.1"/>
</dbReference>
<dbReference type="AlphaFoldDB" id="U6GNJ1"/>
<dbReference type="OMA" id="FRREQIC"/>
<name>U6GNJ1_EIMAC</name>
<evidence type="ECO:0000313" key="3">
    <source>
        <dbReference type="EMBL" id="CDI80169.1"/>
    </source>
</evidence>
<proteinExistence type="predicted"/>
<feature type="region of interest" description="Disordered" evidence="1">
    <location>
        <begin position="104"/>
        <end position="127"/>
    </location>
</feature>
<dbReference type="VEuPathDB" id="ToxoDB:EAH_00013790"/>
<gene>
    <name evidence="3" type="ORF">EAH_00013790</name>
</gene>
<keyword evidence="4" id="KW-1185">Reference proteome</keyword>
<sequence>MMFCISVPAVVGWLWTAGLLNENVEATMSGAPFYPEIETDSLGFAFISADQFFNEGSLEGEEGSRTTIGSPTSISITDITAQQGNLVYHDPDGTSLALQSGDLLTVDGTHSNGSPPTSPPHNGKGGWRGVRASLSTALVFLVVCLGLLTSRSFRMRAGRKNAGIVYAQQKQPKQERSTVAGSMEVHQLDALQQLQPLATQLAEVVGIDASLAALWDFRSSVQKGKQAQRNILRGSVNTSESSERLVKQALREGVSALSRLYEVARQHSFSLAQKTQKFNDITSFSEAELRAMGGYLGPAFAGLLEFHLESLGSSLATLVKNSEGTEKEVKGLREFKGVEDRRLLAAAIADVEFIRAAHEAAEGLNQLAIALRSKAVTTLLSHFRREQICIQRQCRDMLEEQRALWQVERQRQLSLSSSDSAALEELDAVEEELRKGRQLLQTHREKIEFLAKQKDIPSAQAAGQQANAVGQDLKALLQVVASRIAAISGPSGTREASQDKEVQFVMHSLTLEASREAATAADIVGSTRKALELQKAVAPPFLWMRQNQGRKSNDANNFINPSVERLVKDWLQKVADNARAVARQAASAAAGTTQKSSESPFFESHLAASKATMLAEALGQEAELLELRAQLITSMKFVMQVSDNLARRAAAAVGEAQGEEEEQQQWHVVLSPDEILQVQALLDQVQLAKEEAWSQRSLRALAVAAAAMKEASFELTSIIQGREKL</sequence>
<evidence type="ECO:0008006" key="5">
    <source>
        <dbReference type="Google" id="ProtNLM"/>
    </source>
</evidence>
<dbReference type="OrthoDB" id="347731at2759"/>
<protein>
    <recommendedName>
        <fullName evidence="5">Myosin heavy chain</fullName>
    </recommendedName>
</protein>
<keyword evidence="2" id="KW-0732">Signal</keyword>
<dbReference type="Proteomes" id="UP000018050">
    <property type="component" value="Unassembled WGS sequence"/>
</dbReference>
<evidence type="ECO:0000256" key="1">
    <source>
        <dbReference type="SAM" id="MobiDB-lite"/>
    </source>
</evidence>
<evidence type="ECO:0000256" key="2">
    <source>
        <dbReference type="SAM" id="SignalP"/>
    </source>
</evidence>
<reference evidence="3" key="2">
    <citation type="submission" date="2013-10" db="EMBL/GenBank/DDBJ databases">
        <authorList>
            <person name="Aslett M."/>
        </authorList>
    </citation>
    <scope>NUCLEOTIDE SEQUENCE</scope>
    <source>
        <strain evidence="3">Houghton</strain>
    </source>
</reference>
<reference evidence="3" key="1">
    <citation type="submission" date="2013-10" db="EMBL/GenBank/DDBJ databases">
        <title>Genomic analysis of the causative agents of coccidiosis in chickens.</title>
        <authorList>
            <person name="Reid A.J."/>
            <person name="Blake D."/>
            <person name="Billington K."/>
            <person name="Browne H."/>
            <person name="Dunn M."/>
            <person name="Hung S."/>
            <person name="Kawahara F."/>
            <person name="Miranda-Saavedra D."/>
            <person name="Mourier T."/>
            <person name="Nagra H."/>
            <person name="Otto T.D."/>
            <person name="Rawlings N."/>
            <person name="Sanchez A."/>
            <person name="Sanders M."/>
            <person name="Subramaniam C."/>
            <person name="Tay Y."/>
            <person name="Dear P."/>
            <person name="Doerig C."/>
            <person name="Gruber A."/>
            <person name="Parkinson J."/>
            <person name="Shirley M."/>
            <person name="Wan K.L."/>
            <person name="Berriman M."/>
            <person name="Tomley F."/>
            <person name="Pain A."/>
        </authorList>
    </citation>
    <scope>NUCLEOTIDE SEQUENCE</scope>
    <source>
        <strain evidence="3">Houghton</strain>
    </source>
</reference>
<accession>U6GNJ1</accession>
<evidence type="ECO:0000313" key="4">
    <source>
        <dbReference type="Proteomes" id="UP000018050"/>
    </source>
</evidence>